<evidence type="ECO:0000313" key="3">
    <source>
        <dbReference type="Proteomes" id="UP001162640"/>
    </source>
</evidence>
<gene>
    <name evidence="2" type="ORF">TL16_g06188</name>
</gene>
<reference evidence="3" key="1">
    <citation type="journal article" date="2023" name="Commun. Biol.">
        <title>Genome analysis of Parmales, the sister group of diatoms, reveals the evolutionary specialization of diatoms from phago-mixotrophs to photoautotrophs.</title>
        <authorList>
            <person name="Ban H."/>
            <person name="Sato S."/>
            <person name="Yoshikawa S."/>
            <person name="Yamada K."/>
            <person name="Nakamura Y."/>
            <person name="Ichinomiya M."/>
            <person name="Sato N."/>
            <person name="Blanc-Mathieu R."/>
            <person name="Endo H."/>
            <person name="Kuwata A."/>
            <person name="Ogata H."/>
        </authorList>
    </citation>
    <scope>NUCLEOTIDE SEQUENCE [LARGE SCALE GENOMIC DNA]</scope>
</reference>
<dbReference type="Proteomes" id="UP001162640">
    <property type="component" value="Unassembled WGS sequence"/>
</dbReference>
<feature type="region of interest" description="Disordered" evidence="1">
    <location>
        <begin position="67"/>
        <end position="86"/>
    </location>
</feature>
<comment type="caution">
    <text evidence="2">The sequence shown here is derived from an EMBL/GenBank/DDBJ whole genome shotgun (WGS) entry which is preliminary data.</text>
</comment>
<sequence length="86" mass="9785">MSSPTSPPSVTVEQQREQVVALLDSPPGRACLFKFVEANPDSPYIEMIREETEKALQSRAWIEVREERRAKQGEDEARARREGELA</sequence>
<organism evidence="2 3">
    <name type="scientific">Triparma laevis f. inornata</name>
    <dbReference type="NCBI Taxonomy" id="1714386"/>
    <lineage>
        <taxon>Eukaryota</taxon>
        <taxon>Sar</taxon>
        <taxon>Stramenopiles</taxon>
        <taxon>Ochrophyta</taxon>
        <taxon>Bolidophyceae</taxon>
        <taxon>Parmales</taxon>
        <taxon>Triparmaceae</taxon>
        <taxon>Triparma</taxon>
    </lineage>
</organism>
<dbReference type="AlphaFoldDB" id="A0A9W7EC34"/>
<protein>
    <submittedName>
        <fullName evidence="2">Uncharacterized protein</fullName>
    </submittedName>
</protein>
<accession>A0A9W7EC34</accession>
<evidence type="ECO:0000256" key="1">
    <source>
        <dbReference type="SAM" id="MobiDB-lite"/>
    </source>
</evidence>
<dbReference type="EMBL" id="BLQM01000185">
    <property type="protein sequence ID" value="GMH73427.1"/>
    <property type="molecule type" value="Genomic_DNA"/>
</dbReference>
<name>A0A9W7EC34_9STRA</name>
<evidence type="ECO:0000313" key="2">
    <source>
        <dbReference type="EMBL" id="GMH73427.1"/>
    </source>
</evidence>
<proteinExistence type="predicted"/>